<dbReference type="AlphaFoldDB" id="A0A553HPY3"/>
<proteinExistence type="inferred from homology"/>
<dbReference type="Gene3D" id="3.40.50.720">
    <property type="entry name" value="NAD(P)-binding Rossmann-like Domain"/>
    <property type="match status" value="1"/>
</dbReference>
<evidence type="ECO:0000256" key="1">
    <source>
        <dbReference type="ARBA" id="ARBA00006328"/>
    </source>
</evidence>
<evidence type="ECO:0000313" key="4">
    <source>
        <dbReference type="EMBL" id="TRX90018.1"/>
    </source>
</evidence>
<sequence>MSNPRLIAIIGGTGAQGAPVVQELLKSGDYSVRVLTRDTNNARFKQLETYGPVESVVGTFASEESLRATFRGAWGAFVNIDGFNSGEKAEIFWTIRASVMNPSSTMYNTNDFTAWELALEEGVKFYVHGNLDYAWKKSGFRPEFHAGHYDAKGRIGEWILLQNRDAAVRQRMRSALFTTGPYIEMTIGKGTPFQPNVEDGVAVWRVPLAKGAVPFTPLDDVGVYVKWLFDNADGEADGLDLEIALDHVTFESYVRAFEKVTGKPARWVDNDLDEHIDLLWGPGADHPAGYNADVNDPATMTLRRNFTAFFTLWRGSGGNKGVIKRDYALLDRIHPQRLKSVEEWMRRENEKGSLWERIQPENLGHVLKITEDGRKGTL</sequence>
<dbReference type="InterPro" id="IPR008030">
    <property type="entry name" value="NmrA-like"/>
</dbReference>
<dbReference type="PANTHER" id="PTHR42748">
    <property type="entry name" value="NITROGEN METABOLITE REPRESSION PROTEIN NMRA FAMILY MEMBER"/>
    <property type="match status" value="1"/>
</dbReference>
<keyword evidence="5" id="KW-1185">Reference proteome</keyword>
<dbReference type="Proteomes" id="UP000319160">
    <property type="component" value="Unassembled WGS sequence"/>
</dbReference>
<comment type="caution">
    <text evidence="4">The sequence shown here is derived from an EMBL/GenBank/DDBJ whole genome shotgun (WGS) entry which is preliminary data.</text>
</comment>
<dbReference type="PANTHER" id="PTHR42748:SF14">
    <property type="entry name" value="SNOAL-LIKE DOMAIN-CONTAINING PROTEIN"/>
    <property type="match status" value="1"/>
</dbReference>
<evidence type="ECO:0000256" key="2">
    <source>
        <dbReference type="ARBA" id="ARBA00022857"/>
    </source>
</evidence>
<evidence type="ECO:0000313" key="5">
    <source>
        <dbReference type="Proteomes" id="UP000319160"/>
    </source>
</evidence>
<accession>A0A553HPY3</accession>
<comment type="similarity">
    <text evidence="1">Belongs to the NmrA-type oxidoreductase family.</text>
</comment>
<protein>
    <recommendedName>
        <fullName evidence="3">NmrA-like domain-containing protein</fullName>
    </recommendedName>
</protein>
<gene>
    <name evidence="4" type="ORF">FHL15_009119</name>
</gene>
<dbReference type="Gene3D" id="3.90.25.10">
    <property type="entry name" value="UDP-galactose 4-epimerase, domain 1"/>
    <property type="match status" value="1"/>
</dbReference>
<dbReference type="InterPro" id="IPR036291">
    <property type="entry name" value="NAD(P)-bd_dom_sf"/>
</dbReference>
<evidence type="ECO:0000259" key="3">
    <source>
        <dbReference type="Pfam" id="PF05368"/>
    </source>
</evidence>
<organism evidence="4 5">
    <name type="scientific">Xylaria flabelliformis</name>
    <dbReference type="NCBI Taxonomy" id="2512241"/>
    <lineage>
        <taxon>Eukaryota</taxon>
        <taxon>Fungi</taxon>
        <taxon>Dikarya</taxon>
        <taxon>Ascomycota</taxon>
        <taxon>Pezizomycotina</taxon>
        <taxon>Sordariomycetes</taxon>
        <taxon>Xylariomycetidae</taxon>
        <taxon>Xylariales</taxon>
        <taxon>Xylariaceae</taxon>
        <taxon>Xylaria</taxon>
    </lineage>
</organism>
<dbReference type="InterPro" id="IPR051164">
    <property type="entry name" value="NmrA-like_oxidored"/>
</dbReference>
<dbReference type="GO" id="GO:0005634">
    <property type="term" value="C:nucleus"/>
    <property type="evidence" value="ECO:0007669"/>
    <property type="project" value="TreeGrafter"/>
</dbReference>
<keyword evidence="2" id="KW-0521">NADP</keyword>
<feature type="domain" description="NmrA-like" evidence="3">
    <location>
        <begin position="6"/>
        <end position="81"/>
    </location>
</feature>
<reference evidence="5" key="1">
    <citation type="submission" date="2019-06" db="EMBL/GenBank/DDBJ databases">
        <title>Draft genome sequence of the griseofulvin-producing fungus Xylaria cubensis strain G536.</title>
        <authorList>
            <person name="Mead M.E."/>
            <person name="Raja H.A."/>
            <person name="Steenwyk J.L."/>
            <person name="Knowles S.L."/>
            <person name="Oberlies N.H."/>
            <person name="Rokas A."/>
        </authorList>
    </citation>
    <scope>NUCLEOTIDE SEQUENCE [LARGE SCALE GENOMIC DNA]</scope>
    <source>
        <strain evidence="5">G536</strain>
    </source>
</reference>
<dbReference type="Pfam" id="PF05368">
    <property type="entry name" value="NmrA"/>
    <property type="match status" value="2"/>
</dbReference>
<dbReference type="OrthoDB" id="300709at2759"/>
<feature type="domain" description="NmrA-like" evidence="3">
    <location>
        <begin position="118"/>
        <end position="267"/>
    </location>
</feature>
<dbReference type="EMBL" id="VFLP01000060">
    <property type="protein sequence ID" value="TRX90018.1"/>
    <property type="molecule type" value="Genomic_DNA"/>
</dbReference>
<dbReference type="STRING" id="2512241.A0A553HPY3"/>
<name>A0A553HPY3_9PEZI</name>
<dbReference type="SUPFAM" id="SSF51735">
    <property type="entry name" value="NAD(P)-binding Rossmann-fold domains"/>
    <property type="match status" value="1"/>
</dbReference>